<feature type="transmembrane region" description="Helical" evidence="7">
    <location>
        <begin position="214"/>
        <end position="234"/>
    </location>
</feature>
<dbReference type="PANTHER" id="PTHR23517:SF13">
    <property type="entry name" value="MAJOR FACILITATOR SUPERFAMILY MFS_1"/>
    <property type="match status" value="1"/>
</dbReference>
<dbReference type="Gene3D" id="1.20.1250.20">
    <property type="entry name" value="MFS general substrate transporter like domains"/>
    <property type="match status" value="1"/>
</dbReference>
<feature type="transmembrane region" description="Helical" evidence="7">
    <location>
        <begin position="280"/>
        <end position="301"/>
    </location>
</feature>
<feature type="transmembrane region" description="Helical" evidence="7">
    <location>
        <begin position="15"/>
        <end position="36"/>
    </location>
</feature>
<evidence type="ECO:0000256" key="2">
    <source>
        <dbReference type="ARBA" id="ARBA00022448"/>
    </source>
</evidence>
<evidence type="ECO:0000256" key="1">
    <source>
        <dbReference type="ARBA" id="ARBA00004651"/>
    </source>
</evidence>
<evidence type="ECO:0000256" key="6">
    <source>
        <dbReference type="ARBA" id="ARBA00023136"/>
    </source>
</evidence>
<organism evidence="9 10">
    <name type="scientific">Candidatus Aveggerthella stercoripullorum</name>
    <dbReference type="NCBI Taxonomy" id="2840688"/>
    <lineage>
        <taxon>Bacteria</taxon>
        <taxon>Bacillati</taxon>
        <taxon>Actinomycetota</taxon>
        <taxon>Coriobacteriia</taxon>
        <taxon>Eggerthellales</taxon>
        <taxon>Eggerthellaceae</taxon>
        <taxon>Eggerthellaceae incertae sedis</taxon>
        <taxon>Candidatus Aveggerthella</taxon>
    </lineage>
</organism>
<feature type="transmembrane region" description="Helical" evidence="7">
    <location>
        <begin position="341"/>
        <end position="363"/>
    </location>
</feature>
<comment type="caution">
    <text evidence="9">The sequence shown here is derived from an EMBL/GenBank/DDBJ whole genome shotgun (WGS) entry which is preliminary data.</text>
</comment>
<dbReference type="InterPro" id="IPR020846">
    <property type="entry name" value="MFS_dom"/>
</dbReference>
<evidence type="ECO:0000313" key="10">
    <source>
        <dbReference type="Proteomes" id="UP000824261"/>
    </source>
</evidence>
<feature type="transmembrane region" description="Helical" evidence="7">
    <location>
        <begin position="80"/>
        <end position="103"/>
    </location>
</feature>
<feature type="domain" description="Major facilitator superfamily (MFS) profile" evidence="8">
    <location>
        <begin position="13"/>
        <end position="395"/>
    </location>
</feature>
<keyword evidence="6 7" id="KW-0472">Membrane</keyword>
<name>A0A9D0ZY76_9ACTN</name>
<keyword evidence="4 7" id="KW-0812">Transmembrane</keyword>
<dbReference type="InterPro" id="IPR050171">
    <property type="entry name" value="MFS_Transporters"/>
</dbReference>
<feature type="transmembrane region" description="Helical" evidence="7">
    <location>
        <begin position="307"/>
        <end position="329"/>
    </location>
</feature>
<keyword evidence="3" id="KW-1003">Cell membrane</keyword>
<feature type="transmembrane region" description="Helical" evidence="7">
    <location>
        <begin position="109"/>
        <end position="132"/>
    </location>
</feature>
<reference evidence="9" key="1">
    <citation type="submission" date="2020-10" db="EMBL/GenBank/DDBJ databases">
        <authorList>
            <person name="Gilroy R."/>
        </authorList>
    </citation>
    <scope>NUCLEOTIDE SEQUENCE</scope>
    <source>
        <strain evidence="9">ChiGjej1B1-2707</strain>
    </source>
</reference>
<evidence type="ECO:0000256" key="3">
    <source>
        <dbReference type="ARBA" id="ARBA00022475"/>
    </source>
</evidence>
<dbReference type="InterPro" id="IPR005829">
    <property type="entry name" value="Sugar_transporter_CS"/>
</dbReference>
<dbReference type="PANTHER" id="PTHR23517">
    <property type="entry name" value="RESISTANCE PROTEIN MDTM, PUTATIVE-RELATED-RELATED"/>
    <property type="match status" value="1"/>
</dbReference>
<evidence type="ECO:0000256" key="7">
    <source>
        <dbReference type="SAM" id="Phobius"/>
    </source>
</evidence>
<dbReference type="InterPro" id="IPR036259">
    <property type="entry name" value="MFS_trans_sf"/>
</dbReference>
<feature type="transmembrane region" description="Helical" evidence="7">
    <location>
        <begin position="246"/>
        <end position="268"/>
    </location>
</feature>
<keyword evidence="2" id="KW-0813">Transport</keyword>
<proteinExistence type="predicted"/>
<feature type="transmembrane region" description="Helical" evidence="7">
    <location>
        <begin position="144"/>
        <end position="165"/>
    </location>
</feature>
<evidence type="ECO:0000259" key="8">
    <source>
        <dbReference type="PROSITE" id="PS50850"/>
    </source>
</evidence>
<sequence length="403" mass="40976">MGIGGIDPQQAKRGFVIASASMLAVFAAGAAPIPLYSVYQQTIGLTDLQINATMFLYLLGIMAVLLFAGRLSDALGRKPVALASLALALAGCLLFAVAANPSWVLAARLVQGISCGLAMSALSSLAIEYAVIARHGTWGSTITGCGCLVGIMIGSLGCGMLTSVISPIQAVYWITAGILLVLALAVVTVPETVSQRRSPASTIRPSLFVPKGAGRLFFMAAAAYVSTWGVGGFFQSYSAPIATEALHANGTLLASAILACAMATSALSGPLCAHIAAPRALKAGILAFLASCLMMTASLAVAATVPFLASCAFFSLTMGVCLSSSLRILLAESSAEDTSALVSSINLVGYFGCTIISCGSGMLVGTLSFPQVFVVLTLVSTVATLAIVTALHAGRTVRVAHNG</sequence>
<protein>
    <submittedName>
        <fullName evidence="9">MFS transporter</fullName>
    </submittedName>
</protein>
<evidence type="ECO:0000313" key="9">
    <source>
        <dbReference type="EMBL" id="HIR00810.1"/>
    </source>
</evidence>
<evidence type="ECO:0000256" key="5">
    <source>
        <dbReference type="ARBA" id="ARBA00022989"/>
    </source>
</evidence>
<evidence type="ECO:0000256" key="4">
    <source>
        <dbReference type="ARBA" id="ARBA00022692"/>
    </source>
</evidence>
<feature type="transmembrane region" description="Helical" evidence="7">
    <location>
        <begin position="369"/>
        <end position="391"/>
    </location>
</feature>
<keyword evidence="5 7" id="KW-1133">Transmembrane helix</keyword>
<dbReference type="PROSITE" id="PS50850">
    <property type="entry name" value="MFS"/>
    <property type="match status" value="1"/>
</dbReference>
<dbReference type="InterPro" id="IPR011701">
    <property type="entry name" value="MFS"/>
</dbReference>
<dbReference type="PROSITE" id="PS00216">
    <property type="entry name" value="SUGAR_TRANSPORT_1"/>
    <property type="match status" value="1"/>
</dbReference>
<feature type="transmembrane region" description="Helical" evidence="7">
    <location>
        <begin position="48"/>
        <end position="68"/>
    </location>
</feature>
<dbReference type="Proteomes" id="UP000824261">
    <property type="component" value="Unassembled WGS sequence"/>
</dbReference>
<dbReference type="Pfam" id="PF07690">
    <property type="entry name" value="MFS_1"/>
    <property type="match status" value="1"/>
</dbReference>
<dbReference type="EMBL" id="DVGB01000006">
    <property type="protein sequence ID" value="HIR00810.1"/>
    <property type="molecule type" value="Genomic_DNA"/>
</dbReference>
<dbReference type="SUPFAM" id="SSF103473">
    <property type="entry name" value="MFS general substrate transporter"/>
    <property type="match status" value="1"/>
</dbReference>
<dbReference type="GO" id="GO:0022857">
    <property type="term" value="F:transmembrane transporter activity"/>
    <property type="evidence" value="ECO:0007669"/>
    <property type="project" value="InterPro"/>
</dbReference>
<dbReference type="GO" id="GO:0005886">
    <property type="term" value="C:plasma membrane"/>
    <property type="evidence" value="ECO:0007669"/>
    <property type="project" value="UniProtKB-SubCell"/>
</dbReference>
<dbReference type="AlphaFoldDB" id="A0A9D0ZY76"/>
<comment type="subcellular location">
    <subcellularLocation>
        <location evidence="1">Cell membrane</location>
        <topology evidence="1">Multi-pass membrane protein</topology>
    </subcellularLocation>
</comment>
<gene>
    <name evidence="9" type="ORF">IAA69_00810</name>
</gene>
<accession>A0A9D0ZY76</accession>
<reference evidence="9" key="2">
    <citation type="journal article" date="2021" name="PeerJ">
        <title>Extensive microbial diversity within the chicken gut microbiome revealed by metagenomics and culture.</title>
        <authorList>
            <person name="Gilroy R."/>
            <person name="Ravi A."/>
            <person name="Getino M."/>
            <person name="Pursley I."/>
            <person name="Horton D.L."/>
            <person name="Alikhan N.F."/>
            <person name="Baker D."/>
            <person name="Gharbi K."/>
            <person name="Hall N."/>
            <person name="Watson M."/>
            <person name="Adriaenssens E.M."/>
            <person name="Foster-Nyarko E."/>
            <person name="Jarju S."/>
            <person name="Secka A."/>
            <person name="Antonio M."/>
            <person name="Oren A."/>
            <person name="Chaudhuri R.R."/>
            <person name="La Ragione R."/>
            <person name="Hildebrand F."/>
            <person name="Pallen M.J."/>
        </authorList>
    </citation>
    <scope>NUCLEOTIDE SEQUENCE</scope>
    <source>
        <strain evidence="9">ChiGjej1B1-2707</strain>
    </source>
</reference>
<feature type="transmembrane region" description="Helical" evidence="7">
    <location>
        <begin position="171"/>
        <end position="193"/>
    </location>
</feature>